<feature type="compositionally biased region" description="Basic and acidic residues" evidence="1">
    <location>
        <begin position="26"/>
        <end position="35"/>
    </location>
</feature>
<keyword evidence="3" id="KW-1185">Reference proteome</keyword>
<dbReference type="Proteomes" id="UP000659223">
    <property type="component" value="Unassembled WGS sequence"/>
</dbReference>
<proteinExistence type="predicted"/>
<accession>A0ABQ2Y319</accession>
<organism evidence="2 3">
    <name type="scientific">Streptomyces hiroshimensis</name>
    <dbReference type="NCBI Taxonomy" id="66424"/>
    <lineage>
        <taxon>Bacteria</taxon>
        <taxon>Bacillati</taxon>
        <taxon>Actinomycetota</taxon>
        <taxon>Actinomycetes</taxon>
        <taxon>Kitasatosporales</taxon>
        <taxon>Streptomycetaceae</taxon>
        <taxon>Streptomyces</taxon>
    </lineage>
</organism>
<evidence type="ECO:0000313" key="3">
    <source>
        <dbReference type="Proteomes" id="UP000659223"/>
    </source>
</evidence>
<evidence type="ECO:0000256" key="1">
    <source>
        <dbReference type="SAM" id="MobiDB-lite"/>
    </source>
</evidence>
<sequence>MSAPSASLADQQEPADSDDAASVRTPSDRCPHDGPADSADSAADSEPKSLSAPPPTDDLQKHRPADSTDGTDSDLQPISGLHLRCARCGQPMNPALTAAGHLAHPACTPAIPDAEGGTP</sequence>
<protein>
    <submittedName>
        <fullName evidence="2">Uncharacterized protein</fullName>
    </submittedName>
</protein>
<feature type="compositionally biased region" description="Polar residues" evidence="1">
    <location>
        <begin position="1"/>
        <end position="10"/>
    </location>
</feature>
<reference evidence="3" key="1">
    <citation type="journal article" date="2019" name="Int. J. Syst. Evol. Microbiol.">
        <title>The Global Catalogue of Microorganisms (GCM) 10K type strain sequencing project: providing services to taxonomists for standard genome sequencing and annotation.</title>
        <authorList>
            <consortium name="The Broad Institute Genomics Platform"/>
            <consortium name="The Broad Institute Genome Sequencing Center for Infectious Disease"/>
            <person name="Wu L."/>
            <person name="Ma J."/>
        </authorList>
    </citation>
    <scope>NUCLEOTIDE SEQUENCE [LARGE SCALE GENOMIC DNA]</scope>
    <source>
        <strain evidence="3">JCM 4586</strain>
    </source>
</reference>
<gene>
    <name evidence="2" type="ORF">GCM10010324_01510</name>
</gene>
<evidence type="ECO:0000313" key="2">
    <source>
        <dbReference type="EMBL" id="GGX60605.1"/>
    </source>
</evidence>
<feature type="region of interest" description="Disordered" evidence="1">
    <location>
        <begin position="1"/>
        <end position="77"/>
    </location>
</feature>
<comment type="caution">
    <text evidence="2">The sequence shown here is derived from an EMBL/GenBank/DDBJ whole genome shotgun (WGS) entry which is preliminary data.</text>
</comment>
<name>A0ABQ2Y319_9ACTN</name>
<dbReference type="EMBL" id="BMUT01000001">
    <property type="protein sequence ID" value="GGX60605.1"/>
    <property type="molecule type" value="Genomic_DNA"/>
</dbReference>